<accession>A0A0C9ZHA9</accession>
<dbReference type="AlphaFoldDB" id="A0A0C9ZHA9"/>
<dbReference type="HOGENOM" id="CLU_2961770_0_0_1"/>
<evidence type="ECO:0000313" key="2">
    <source>
        <dbReference type="Proteomes" id="UP000054018"/>
    </source>
</evidence>
<evidence type="ECO:0000313" key="1">
    <source>
        <dbReference type="EMBL" id="KIK28631.1"/>
    </source>
</evidence>
<sequence>MGPSVPVHHNNLGTTAQLPVLGTIGFCAADKIQRCGTPSSIHYMSSMGQCAAIRARSCS</sequence>
<reference evidence="1 2" key="1">
    <citation type="submission" date="2014-04" db="EMBL/GenBank/DDBJ databases">
        <authorList>
            <consortium name="DOE Joint Genome Institute"/>
            <person name="Kuo A."/>
            <person name="Kohler A."/>
            <person name="Costa M.D."/>
            <person name="Nagy L.G."/>
            <person name="Floudas D."/>
            <person name="Copeland A."/>
            <person name="Barry K.W."/>
            <person name="Cichocki N."/>
            <person name="Veneault-Fourrey C."/>
            <person name="LaButti K."/>
            <person name="Lindquist E.A."/>
            <person name="Lipzen A."/>
            <person name="Lundell T."/>
            <person name="Morin E."/>
            <person name="Murat C."/>
            <person name="Sun H."/>
            <person name="Tunlid A."/>
            <person name="Henrissat B."/>
            <person name="Grigoriev I.V."/>
            <person name="Hibbett D.S."/>
            <person name="Martin F."/>
            <person name="Nordberg H.P."/>
            <person name="Cantor M.N."/>
            <person name="Hua S.X."/>
        </authorList>
    </citation>
    <scope>NUCLEOTIDE SEQUENCE [LARGE SCALE GENOMIC DNA]</scope>
    <source>
        <strain evidence="1 2">441</strain>
    </source>
</reference>
<reference evidence="2" key="2">
    <citation type="submission" date="2015-01" db="EMBL/GenBank/DDBJ databases">
        <title>Evolutionary Origins and Diversification of the Mycorrhizal Mutualists.</title>
        <authorList>
            <consortium name="DOE Joint Genome Institute"/>
            <consortium name="Mycorrhizal Genomics Consortium"/>
            <person name="Kohler A."/>
            <person name="Kuo A."/>
            <person name="Nagy L.G."/>
            <person name="Floudas D."/>
            <person name="Copeland A."/>
            <person name="Barry K.W."/>
            <person name="Cichocki N."/>
            <person name="Veneault-Fourrey C."/>
            <person name="LaButti K."/>
            <person name="Lindquist E.A."/>
            <person name="Lipzen A."/>
            <person name="Lundell T."/>
            <person name="Morin E."/>
            <person name="Murat C."/>
            <person name="Riley R."/>
            <person name="Ohm R."/>
            <person name="Sun H."/>
            <person name="Tunlid A."/>
            <person name="Henrissat B."/>
            <person name="Grigoriev I.V."/>
            <person name="Hibbett D.S."/>
            <person name="Martin F."/>
        </authorList>
    </citation>
    <scope>NUCLEOTIDE SEQUENCE [LARGE SCALE GENOMIC DNA]</scope>
    <source>
        <strain evidence="2">441</strain>
    </source>
</reference>
<dbReference type="Proteomes" id="UP000054018">
    <property type="component" value="Unassembled WGS sequence"/>
</dbReference>
<keyword evidence="2" id="KW-1185">Reference proteome</keyword>
<protein>
    <submittedName>
        <fullName evidence="1">Uncharacterized protein</fullName>
    </submittedName>
</protein>
<organism evidence="1 2">
    <name type="scientific">Pisolithus microcarpus 441</name>
    <dbReference type="NCBI Taxonomy" id="765257"/>
    <lineage>
        <taxon>Eukaryota</taxon>
        <taxon>Fungi</taxon>
        <taxon>Dikarya</taxon>
        <taxon>Basidiomycota</taxon>
        <taxon>Agaricomycotina</taxon>
        <taxon>Agaricomycetes</taxon>
        <taxon>Agaricomycetidae</taxon>
        <taxon>Boletales</taxon>
        <taxon>Sclerodermatineae</taxon>
        <taxon>Pisolithaceae</taxon>
        <taxon>Pisolithus</taxon>
    </lineage>
</organism>
<name>A0A0C9ZHA9_9AGAM</name>
<proteinExistence type="predicted"/>
<dbReference type="EMBL" id="KN833692">
    <property type="protein sequence ID" value="KIK28631.1"/>
    <property type="molecule type" value="Genomic_DNA"/>
</dbReference>
<gene>
    <name evidence="1" type="ORF">PISMIDRAFT_673707</name>
</gene>